<dbReference type="AlphaFoldDB" id="A0A9Q3CXL2"/>
<keyword evidence="3" id="KW-1185">Reference proteome</keyword>
<name>A0A9Q3CXL2_9BASI</name>
<reference evidence="2" key="1">
    <citation type="submission" date="2021-03" db="EMBL/GenBank/DDBJ databases">
        <title>Draft genome sequence of rust myrtle Austropuccinia psidii MF-1, a brazilian biotype.</title>
        <authorList>
            <person name="Quecine M.C."/>
            <person name="Pachon D.M.R."/>
            <person name="Bonatelli M.L."/>
            <person name="Correr F.H."/>
            <person name="Franceschini L.M."/>
            <person name="Leite T.F."/>
            <person name="Margarido G.R.A."/>
            <person name="Almeida C.A."/>
            <person name="Ferrarezi J.A."/>
            <person name="Labate C.A."/>
        </authorList>
    </citation>
    <scope>NUCLEOTIDE SEQUENCE</scope>
    <source>
        <strain evidence="2">MF-1</strain>
    </source>
</reference>
<dbReference type="EMBL" id="AVOT02011123">
    <property type="protein sequence ID" value="MBW0491520.1"/>
    <property type="molecule type" value="Genomic_DNA"/>
</dbReference>
<sequence>MNFNHAINLFFLVFACLQPSPAAASFKCPTTAKPNALCELIDVWNRSNLEFAMTGNKGEHDCDNNRKPRCCNFVPKIKPSQPFDKAYADANCGPTVAA</sequence>
<comment type="caution">
    <text evidence="2">The sequence shown here is derived from an EMBL/GenBank/DDBJ whole genome shotgun (WGS) entry which is preliminary data.</text>
</comment>
<evidence type="ECO:0000313" key="2">
    <source>
        <dbReference type="EMBL" id="MBW0491520.1"/>
    </source>
</evidence>
<organism evidence="2 3">
    <name type="scientific">Austropuccinia psidii MF-1</name>
    <dbReference type="NCBI Taxonomy" id="1389203"/>
    <lineage>
        <taxon>Eukaryota</taxon>
        <taxon>Fungi</taxon>
        <taxon>Dikarya</taxon>
        <taxon>Basidiomycota</taxon>
        <taxon>Pucciniomycotina</taxon>
        <taxon>Pucciniomycetes</taxon>
        <taxon>Pucciniales</taxon>
        <taxon>Sphaerophragmiaceae</taxon>
        <taxon>Austropuccinia</taxon>
    </lineage>
</organism>
<evidence type="ECO:0008006" key="4">
    <source>
        <dbReference type="Google" id="ProtNLM"/>
    </source>
</evidence>
<protein>
    <recommendedName>
        <fullName evidence="4">Hydrophobin</fullName>
    </recommendedName>
</protein>
<evidence type="ECO:0000313" key="3">
    <source>
        <dbReference type="Proteomes" id="UP000765509"/>
    </source>
</evidence>
<evidence type="ECO:0000256" key="1">
    <source>
        <dbReference type="SAM" id="SignalP"/>
    </source>
</evidence>
<keyword evidence="1" id="KW-0732">Signal</keyword>
<proteinExistence type="predicted"/>
<feature type="chain" id="PRO_5040354408" description="Hydrophobin" evidence="1">
    <location>
        <begin position="25"/>
        <end position="98"/>
    </location>
</feature>
<accession>A0A9Q3CXL2</accession>
<dbReference type="Proteomes" id="UP000765509">
    <property type="component" value="Unassembled WGS sequence"/>
</dbReference>
<feature type="signal peptide" evidence="1">
    <location>
        <begin position="1"/>
        <end position="24"/>
    </location>
</feature>
<gene>
    <name evidence="2" type="ORF">O181_031235</name>
</gene>